<dbReference type="AlphaFoldDB" id="A0A380W6C0"/>
<sequence>MPHNLPHRRLQEEPTKPLKWSEFLAIFVAAFITAVAINLMLGGYSQAEMTQTEPQVAPVIVPPTTMMIRNMIQFGP</sequence>
<name>A0A380W6C0_AFIFE</name>
<feature type="transmembrane region" description="Helical" evidence="1">
    <location>
        <begin position="20"/>
        <end position="41"/>
    </location>
</feature>
<evidence type="ECO:0000256" key="1">
    <source>
        <dbReference type="SAM" id="Phobius"/>
    </source>
</evidence>
<keyword evidence="1" id="KW-0812">Transmembrane</keyword>
<keyword evidence="1" id="KW-0472">Membrane</keyword>
<organism evidence="2 3">
    <name type="scientific">Afipia felis</name>
    <name type="common">Cat scratch disease bacillus</name>
    <dbReference type="NCBI Taxonomy" id="1035"/>
    <lineage>
        <taxon>Bacteria</taxon>
        <taxon>Pseudomonadati</taxon>
        <taxon>Pseudomonadota</taxon>
        <taxon>Alphaproteobacteria</taxon>
        <taxon>Hyphomicrobiales</taxon>
        <taxon>Nitrobacteraceae</taxon>
        <taxon>Afipia</taxon>
    </lineage>
</organism>
<reference evidence="2 3" key="1">
    <citation type="submission" date="2018-06" db="EMBL/GenBank/DDBJ databases">
        <authorList>
            <consortium name="Pathogen Informatics"/>
            <person name="Doyle S."/>
        </authorList>
    </citation>
    <scope>NUCLEOTIDE SEQUENCE [LARGE SCALE GENOMIC DNA]</scope>
    <source>
        <strain evidence="2 3">NCTC12722</strain>
    </source>
</reference>
<keyword evidence="1" id="KW-1133">Transmembrane helix</keyword>
<dbReference type="RefSeq" id="WP_002718908.1">
    <property type="nucleotide sequence ID" value="NZ_UFSI01000001.1"/>
</dbReference>
<accession>A0A380W6C0</accession>
<gene>
    <name evidence="2" type="ORF">NCTC12722_01313</name>
</gene>
<proteinExistence type="predicted"/>
<dbReference type="EMBL" id="UIGB01000001">
    <property type="protein sequence ID" value="SUU84129.1"/>
    <property type="molecule type" value="Genomic_DNA"/>
</dbReference>
<protein>
    <submittedName>
        <fullName evidence="2">Uncharacterized protein</fullName>
    </submittedName>
</protein>
<dbReference type="Proteomes" id="UP000254343">
    <property type="component" value="Unassembled WGS sequence"/>
</dbReference>
<evidence type="ECO:0000313" key="3">
    <source>
        <dbReference type="Proteomes" id="UP000254343"/>
    </source>
</evidence>
<evidence type="ECO:0000313" key="2">
    <source>
        <dbReference type="EMBL" id="SUU84129.1"/>
    </source>
</evidence>